<keyword evidence="3" id="KW-0547">Nucleotide-binding</keyword>
<dbReference type="EMBL" id="JAFKMR010000011">
    <property type="protein sequence ID" value="MBN8743340.1"/>
    <property type="molecule type" value="Genomic_DNA"/>
</dbReference>
<evidence type="ECO:0000256" key="10">
    <source>
        <dbReference type="ARBA" id="ARBA00075110"/>
    </source>
</evidence>
<comment type="function">
    <text evidence="6">Catalyzes the adenylation by ATP of the carboxyl group of the C-terminal glycine of sulfur carrier protein MoaD.</text>
</comment>
<comment type="similarity">
    <text evidence="1">Belongs to the HesA/MoeB/ThiF family.</text>
</comment>
<keyword evidence="14" id="KW-0548">Nucleotidyltransferase</keyword>
<proteinExistence type="inferred from homology"/>
<evidence type="ECO:0000256" key="5">
    <source>
        <dbReference type="ARBA" id="ARBA00052218"/>
    </source>
</evidence>
<dbReference type="FunFam" id="3.40.50.720:FF:000033">
    <property type="entry name" value="Adenylyltransferase and sulfurtransferase MOCS3"/>
    <property type="match status" value="1"/>
</dbReference>
<dbReference type="AlphaFoldDB" id="A0A8I1MT41"/>
<dbReference type="InterPro" id="IPR000594">
    <property type="entry name" value="ThiF_NAD_FAD-bd"/>
</dbReference>
<evidence type="ECO:0000256" key="6">
    <source>
        <dbReference type="ARBA" id="ARBA00055169"/>
    </source>
</evidence>
<accession>A0A8I1MT41</accession>
<feature type="domain" description="THIF-type NAD/FAD binding fold" evidence="13">
    <location>
        <begin position="15"/>
        <end position="255"/>
    </location>
</feature>
<name>A0A8I1MT41_THIA3</name>
<dbReference type="SUPFAM" id="SSF69572">
    <property type="entry name" value="Activating enzymes of the ubiquitin-like proteins"/>
    <property type="match status" value="1"/>
</dbReference>
<evidence type="ECO:0000313" key="14">
    <source>
        <dbReference type="EMBL" id="MBN8743340.1"/>
    </source>
</evidence>
<dbReference type="InterPro" id="IPR035985">
    <property type="entry name" value="Ubiquitin-activating_enz"/>
</dbReference>
<dbReference type="NCBIfam" id="NF004281">
    <property type="entry name" value="PRK05690.1"/>
    <property type="match status" value="1"/>
</dbReference>
<organism evidence="14 15">
    <name type="scientific">Thiomonas arsenitoxydans (strain DSM 22701 / CIP 110005 / 3As)</name>
    <dbReference type="NCBI Taxonomy" id="426114"/>
    <lineage>
        <taxon>Bacteria</taxon>
        <taxon>Pseudomonadati</taxon>
        <taxon>Pseudomonadota</taxon>
        <taxon>Betaproteobacteria</taxon>
        <taxon>Burkholderiales</taxon>
        <taxon>Thiomonas</taxon>
    </lineage>
</organism>
<dbReference type="Pfam" id="PF00899">
    <property type="entry name" value="ThiF"/>
    <property type="match status" value="1"/>
</dbReference>
<dbReference type="Gene3D" id="3.40.50.720">
    <property type="entry name" value="NAD(P)-binding Rossmann-like Domain"/>
    <property type="match status" value="1"/>
</dbReference>
<comment type="caution">
    <text evidence="14">The sequence shown here is derived from an EMBL/GenBank/DDBJ whole genome shotgun (WGS) entry which is preliminary data.</text>
</comment>
<dbReference type="GO" id="GO:0005829">
    <property type="term" value="C:cytosol"/>
    <property type="evidence" value="ECO:0007669"/>
    <property type="project" value="TreeGrafter"/>
</dbReference>
<evidence type="ECO:0000256" key="2">
    <source>
        <dbReference type="ARBA" id="ARBA00022679"/>
    </source>
</evidence>
<dbReference type="GO" id="GO:0008146">
    <property type="term" value="F:sulfotransferase activity"/>
    <property type="evidence" value="ECO:0007669"/>
    <property type="project" value="TreeGrafter"/>
</dbReference>
<reference evidence="14" key="1">
    <citation type="submission" date="2021-02" db="EMBL/GenBank/DDBJ databases">
        <title>Thiocyanate and organic carbon inputs drive convergent selection for specific autotrophic Afipia and Thiobacillus strains within complex microbiomes.</title>
        <authorList>
            <person name="Huddy R.J."/>
            <person name="Sachdeva R."/>
            <person name="Kadzinga F."/>
            <person name="Kantor R.S."/>
            <person name="Harrison S.T.L."/>
            <person name="Banfield J.F."/>
        </authorList>
    </citation>
    <scope>NUCLEOTIDE SEQUENCE</scope>
    <source>
        <strain evidence="14">SCN18_13_7_16_R3_B_64_19</strain>
    </source>
</reference>
<protein>
    <recommendedName>
        <fullName evidence="9">Molybdopterin-synthase adenylyltransferase</fullName>
        <ecNumber evidence="8">2.7.7.80</ecNumber>
    </recommendedName>
    <alternativeName>
        <fullName evidence="12">MoaD protein adenylase</fullName>
    </alternativeName>
    <alternativeName>
        <fullName evidence="10">Molybdopterin-converting factor subunit 1 adenylase</fullName>
    </alternativeName>
    <alternativeName>
        <fullName evidence="11">Sulfur carrier protein MoaD adenylyltransferase</fullName>
    </alternativeName>
</protein>
<evidence type="ECO:0000313" key="15">
    <source>
        <dbReference type="Proteomes" id="UP000664800"/>
    </source>
</evidence>
<sequence length="263" mass="28128">MAPGMSLDDRQLLRYSRHILLDEIGIEGQERICAGRALILGAGGLGSPAALYLASAGVGRITLVDDDTVDLTNLQRQIAHTEARIGQRKVDSAREAMRQINPYIEVDVIARRADAALLDELVSAADVALDCSDNFATRQALNRACVARGVPLVSGAAIRFAGQVSVFDTRRDAQGERGPCYACLFPPDAPVEEVQCATMGVLAPLVGLVGSLQAVEALKILSQTGKTLRGKLLLIDALDTDFQTINLPRNPHCPVCGDLHLHD</sequence>
<comment type="catalytic activity">
    <reaction evidence="5">
        <text>[molybdopterin-synthase sulfur-carrier protein]-C-terminal Gly-Gly + ATP + H(+) = [molybdopterin-synthase sulfur-carrier protein]-C-terminal Gly-Gly-AMP + diphosphate</text>
        <dbReference type="Rhea" id="RHEA:43616"/>
        <dbReference type="Rhea" id="RHEA-COMP:12159"/>
        <dbReference type="Rhea" id="RHEA-COMP:12202"/>
        <dbReference type="ChEBI" id="CHEBI:15378"/>
        <dbReference type="ChEBI" id="CHEBI:30616"/>
        <dbReference type="ChEBI" id="CHEBI:33019"/>
        <dbReference type="ChEBI" id="CHEBI:90618"/>
        <dbReference type="ChEBI" id="CHEBI:90778"/>
        <dbReference type="EC" id="2.7.7.80"/>
    </reaction>
</comment>
<dbReference type="GO" id="GO:0008641">
    <property type="term" value="F:ubiquitin-like modifier activating enzyme activity"/>
    <property type="evidence" value="ECO:0007669"/>
    <property type="project" value="InterPro"/>
</dbReference>
<dbReference type="InterPro" id="IPR045886">
    <property type="entry name" value="ThiF/MoeB/HesA"/>
</dbReference>
<evidence type="ECO:0000256" key="3">
    <source>
        <dbReference type="ARBA" id="ARBA00022741"/>
    </source>
</evidence>
<comment type="subunit">
    <text evidence="7">Homodimer. Forms a stable heterotetrameric complex of 2 MoeB and 2 MoaD during adenylation of MoaD.</text>
</comment>
<dbReference type="GO" id="GO:0061605">
    <property type="term" value="F:molybdopterin-synthase adenylyltransferase activity"/>
    <property type="evidence" value="ECO:0007669"/>
    <property type="project" value="UniProtKB-EC"/>
</dbReference>
<dbReference type="EC" id="2.7.7.80" evidence="8"/>
<gene>
    <name evidence="14" type="primary">moeB</name>
    <name evidence="14" type="ORF">J0I24_03445</name>
</gene>
<dbReference type="GO" id="GO:0004792">
    <property type="term" value="F:thiosulfate-cyanide sulfurtransferase activity"/>
    <property type="evidence" value="ECO:0007669"/>
    <property type="project" value="TreeGrafter"/>
</dbReference>
<evidence type="ECO:0000256" key="8">
    <source>
        <dbReference type="ARBA" id="ARBA00066884"/>
    </source>
</evidence>
<dbReference type="PANTHER" id="PTHR10953">
    <property type="entry name" value="UBIQUITIN-ACTIVATING ENZYME E1"/>
    <property type="match status" value="1"/>
</dbReference>
<dbReference type="Proteomes" id="UP000664800">
    <property type="component" value="Unassembled WGS sequence"/>
</dbReference>
<evidence type="ECO:0000256" key="12">
    <source>
        <dbReference type="ARBA" id="ARBA00078531"/>
    </source>
</evidence>
<evidence type="ECO:0000256" key="7">
    <source>
        <dbReference type="ARBA" id="ARBA00063809"/>
    </source>
</evidence>
<keyword evidence="4" id="KW-0067">ATP-binding</keyword>
<evidence type="ECO:0000256" key="11">
    <source>
        <dbReference type="ARBA" id="ARBA00075328"/>
    </source>
</evidence>
<dbReference type="CDD" id="cd00757">
    <property type="entry name" value="ThiF_MoeB_HesA_family"/>
    <property type="match status" value="1"/>
</dbReference>
<evidence type="ECO:0000256" key="9">
    <source>
        <dbReference type="ARBA" id="ARBA00073635"/>
    </source>
</evidence>
<dbReference type="GO" id="GO:0005524">
    <property type="term" value="F:ATP binding"/>
    <property type="evidence" value="ECO:0007669"/>
    <property type="project" value="UniProtKB-KW"/>
</dbReference>
<evidence type="ECO:0000256" key="4">
    <source>
        <dbReference type="ARBA" id="ARBA00022840"/>
    </source>
</evidence>
<dbReference type="PANTHER" id="PTHR10953:SF102">
    <property type="entry name" value="ADENYLYLTRANSFERASE AND SULFURTRANSFERASE MOCS3"/>
    <property type="match status" value="1"/>
</dbReference>
<evidence type="ECO:0000259" key="13">
    <source>
        <dbReference type="Pfam" id="PF00899"/>
    </source>
</evidence>
<dbReference type="RefSeq" id="WP_276727993.1">
    <property type="nucleotide sequence ID" value="NZ_JAFKMR010000011.1"/>
</dbReference>
<keyword evidence="2 14" id="KW-0808">Transferase</keyword>
<evidence type="ECO:0000256" key="1">
    <source>
        <dbReference type="ARBA" id="ARBA00009919"/>
    </source>
</evidence>